<dbReference type="AlphaFoldDB" id="A0A645EL83"/>
<gene>
    <name evidence="4" type="primary">mlhB_5</name>
    <name evidence="4" type="ORF">SDC9_148512</name>
</gene>
<name>A0A645EL83_9ZZZZ</name>
<reference evidence="4" key="1">
    <citation type="submission" date="2019-08" db="EMBL/GenBank/DDBJ databases">
        <authorList>
            <person name="Kucharzyk K."/>
            <person name="Murdoch R.W."/>
            <person name="Higgins S."/>
            <person name="Loffler F."/>
        </authorList>
    </citation>
    <scope>NUCLEOTIDE SEQUENCE</scope>
</reference>
<protein>
    <submittedName>
        <fullName evidence="4">Monoterpene epsilon-lactone hydrolase</fullName>
        <ecNumber evidence="4">3.1.1.83</ecNumber>
    </submittedName>
</protein>
<accession>A0A645EL83</accession>
<sequence>MAFPLLFKDNEKNQEKTENYSDTNDIQGVKCGGYAVLYLHGGSYTSGSLQYARGFGGILADALQCEVLCAAYRLAPEFPFPAAINDAAEAYVRLLERYPADKIAVAGESAGGGLTLALTAKLKKDGLPLPACIVLISPWTDLTFSGASYEKNRDADPTLSEASLRYSATLYRGQYVPTDPYISPVFADMRGFPPALIFAGTEEILMDDAAAAANRMRECGAKAEYQTKEGMWHAYVLYPIPEAKEANEKIVTFIKTNIKEKLADYE</sequence>
<proteinExistence type="inferred from homology"/>
<dbReference type="GO" id="GO:0004806">
    <property type="term" value="F:triacylglycerol lipase activity"/>
    <property type="evidence" value="ECO:0007669"/>
    <property type="project" value="TreeGrafter"/>
</dbReference>
<evidence type="ECO:0000259" key="3">
    <source>
        <dbReference type="Pfam" id="PF07859"/>
    </source>
</evidence>
<organism evidence="4">
    <name type="scientific">bioreactor metagenome</name>
    <dbReference type="NCBI Taxonomy" id="1076179"/>
    <lineage>
        <taxon>unclassified sequences</taxon>
        <taxon>metagenomes</taxon>
        <taxon>ecological metagenomes</taxon>
    </lineage>
</organism>
<evidence type="ECO:0000256" key="2">
    <source>
        <dbReference type="ARBA" id="ARBA00022801"/>
    </source>
</evidence>
<dbReference type="SUPFAM" id="SSF53474">
    <property type="entry name" value="alpha/beta-Hydrolases"/>
    <property type="match status" value="1"/>
</dbReference>
<dbReference type="InterPro" id="IPR002168">
    <property type="entry name" value="Lipase_GDXG_HIS_AS"/>
</dbReference>
<dbReference type="EMBL" id="VSSQ01047320">
    <property type="protein sequence ID" value="MPN01303.1"/>
    <property type="molecule type" value="Genomic_DNA"/>
</dbReference>
<keyword evidence="2 4" id="KW-0378">Hydrolase</keyword>
<evidence type="ECO:0000256" key="1">
    <source>
        <dbReference type="ARBA" id="ARBA00010515"/>
    </source>
</evidence>
<dbReference type="PANTHER" id="PTHR48081">
    <property type="entry name" value="AB HYDROLASE SUPERFAMILY PROTEIN C4A8.06C"/>
    <property type="match status" value="1"/>
</dbReference>
<dbReference type="Pfam" id="PF07859">
    <property type="entry name" value="Abhydrolase_3"/>
    <property type="match status" value="1"/>
</dbReference>
<comment type="caution">
    <text evidence="4">The sequence shown here is derived from an EMBL/GenBank/DDBJ whole genome shotgun (WGS) entry which is preliminary data.</text>
</comment>
<dbReference type="EC" id="3.1.1.83" evidence="4"/>
<dbReference type="InterPro" id="IPR013094">
    <property type="entry name" value="AB_hydrolase_3"/>
</dbReference>
<dbReference type="InterPro" id="IPR029058">
    <property type="entry name" value="AB_hydrolase_fold"/>
</dbReference>
<dbReference type="PROSITE" id="PS01173">
    <property type="entry name" value="LIPASE_GDXG_HIS"/>
    <property type="match status" value="1"/>
</dbReference>
<dbReference type="PANTHER" id="PTHR48081:SF30">
    <property type="entry name" value="ACETYL-HYDROLASE LIPR-RELATED"/>
    <property type="match status" value="1"/>
</dbReference>
<feature type="domain" description="Alpha/beta hydrolase fold-3" evidence="3">
    <location>
        <begin position="36"/>
        <end position="236"/>
    </location>
</feature>
<dbReference type="Gene3D" id="3.40.50.1820">
    <property type="entry name" value="alpha/beta hydrolase"/>
    <property type="match status" value="1"/>
</dbReference>
<comment type="similarity">
    <text evidence="1">Belongs to the 'GDXG' lipolytic enzyme family.</text>
</comment>
<evidence type="ECO:0000313" key="4">
    <source>
        <dbReference type="EMBL" id="MPN01303.1"/>
    </source>
</evidence>
<dbReference type="InterPro" id="IPR050300">
    <property type="entry name" value="GDXG_lipolytic_enzyme"/>
</dbReference>